<dbReference type="PANTHER" id="PTHR39469">
    <property type="entry name" value="CHROMOSOME 1, WHOLE GENOME SHOTGUN SEQUENCE"/>
    <property type="match status" value="1"/>
</dbReference>
<evidence type="ECO:0000313" key="9">
    <source>
        <dbReference type="EMBL" id="KAJ6263990.1"/>
    </source>
</evidence>
<keyword evidence="2 6" id="KW-0812">Transmembrane</keyword>
<comment type="subcellular location">
    <subcellularLocation>
        <location evidence="1">Membrane</location>
        <topology evidence="1">Multi-pass membrane protein</topology>
    </subcellularLocation>
</comment>
<evidence type="ECO:0000256" key="1">
    <source>
        <dbReference type="ARBA" id="ARBA00004141"/>
    </source>
</evidence>
<feature type="transmembrane region" description="Helical" evidence="6">
    <location>
        <begin position="204"/>
        <end position="222"/>
    </location>
</feature>
<feature type="transmembrane region" description="Helical" evidence="6">
    <location>
        <begin position="229"/>
        <end position="248"/>
    </location>
</feature>
<evidence type="ECO:0000256" key="2">
    <source>
        <dbReference type="ARBA" id="ARBA00022692"/>
    </source>
</evidence>
<keyword evidence="10" id="KW-1185">Reference proteome</keyword>
<feature type="transmembrane region" description="Helical" evidence="6">
    <location>
        <begin position="172"/>
        <end position="192"/>
    </location>
</feature>
<comment type="caution">
    <text evidence="9">The sequence shown here is derived from an EMBL/GenBank/DDBJ whole genome shotgun (WGS) entry which is preliminary data.</text>
</comment>
<protein>
    <recommendedName>
        <fullName evidence="8">TM7S3/TM198-like domain-containing protein</fullName>
    </recommendedName>
</protein>
<feature type="chain" id="PRO_5042192397" description="TM7S3/TM198-like domain-containing protein" evidence="7">
    <location>
        <begin position="23"/>
        <end position="1179"/>
    </location>
</feature>
<dbReference type="EMBL" id="JAQGDS010000001">
    <property type="protein sequence ID" value="KAJ6263990.1"/>
    <property type="molecule type" value="Genomic_DNA"/>
</dbReference>
<accession>A0AAD6J480</accession>
<reference evidence="9" key="1">
    <citation type="submission" date="2023-01" db="EMBL/GenBank/DDBJ databases">
        <title>The chitinases involved in constricting ring structure development in the nematode-trapping fungus Drechslerella dactyloides.</title>
        <authorList>
            <person name="Wang R."/>
            <person name="Zhang L."/>
            <person name="Tang P."/>
            <person name="Li S."/>
            <person name="Liang L."/>
        </authorList>
    </citation>
    <scope>NUCLEOTIDE SEQUENCE</scope>
    <source>
        <strain evidence="9">YMF1.00031</strain>
    </source>
</reference>
<evidence type="ECO:0000256" key="7">
    <source>
        <dbReference type="SAM" id="SignalP"/>
    </source>
</evidence>
<dbReference type="Proteomes" id="UP001221413">
    <property type="component" value="Unassembled WGS sequence"/>
</dbReference>
<feature type="region of interest" description="Disordered" evidence="5">
    <location>
        <begin position="372"/>
        <end position="604"/>
    </location>
</feature>
<feature type="domain" description="TM7S3/TM198-like" evidence="8">
    <location>
        <begin position="150"/>
        <end position="356"/>
    </location>
</feature>
<feature type="transmembrane region" description="Helical" evidence="6">
    <location>
        <begin position="280"/>
        <end position="301"/>
    </location>
</feature>
<feature type="region of interest" description="Disordered" evidence="5">
    <location>
        <begin position="617"/>
        <end position="758"/>
    </location>
</feature>
<evidence type="ECO:0000256" key="4">
    <source>
        <dbReference type="ARBA" id="ARBA00023136"/>
    </source>
</evidence>
<organism evidence="9 10">
    <name type="scientific">Drechslerella dactyloides</name>
    <name type="common">Nematode-trapping fungus</name>
    <name type="synonym">Arthrobotrys dactyloides</name>
    <dbReference type="NCBI Taxonomy" id="74499"/>
    <lineage>
        <taxon>Eukaryota</taxon>
        <taxon>Fungi</taxon>
        <taxon>Dikarya</taxon>
        <taxon>Ascomycota</taxon>
        <taxon>Pezizomycotina</taxon>
        <taxon>Orbiliomycetes</taxon>
        <taxon>Orbiliales</taxon>
        <taxon>Orbiliaceae</taxon>
        <taxon>Drechslerella</taxon>
    </lineage>
</organism>
<keyword evidence="3 6" id="KW-1133">Transmembrane helix</keyword>
<feature type="compositionally biased region" description="Basic and acidic residues" evidence="5">
    <location>
        <begin position="419"/>
        <end position="432"/>
    </location>
</feature>
<feature type="compositionally biased region" description="Polar residues" evidence="5">
    <location>
        <begin position="924"/>
        <end position="933"/>
    </location>
</feature>
<feature type="compositionally biased region" description="Low complexity" evidence="5">
    <location>
        <begin position="712"/>
        <end position="722"/>
    </location>
</feature>
<feature type="compositionally biased region" description="Basic and acidic residues" evidence="5">
    <location>
        <begin position="545"/>
        <end position="555"/>
    </location>
</feature>
<evidence type="ECO:0000259" key="8">
    <source>
        <dbReference type="Pfam" id="PF13886"/>
    </source>
</evidence>
<feature type="compositionally biased region" description="Polar residues" evidence="5">
    <location>
        <begin position="620"/>
        <end position="635"/>
    </location>
</feature>
<keyword evidence="4 6" id="KW-0472">Membrane</keyword>
<feature type="region of interest" description="Disordered" evidence="5">
    <location>
        <begin position="911"/>
        <end position="939"/>
    </location>
</feature>
<dbReference type="PANTHER" id="PTHR39469:SF1">
    <property type="entry name" value="DUF4203 DOMAIN-CONTAINING PROTEIN"/>
    <property type="match status" value="1"/>
</dbReference>
<feature type="region of interest" description="Disordered" evidence="5">
    <location>
        <begin position="54"/>
        <end position="139"/>
    </location>
</feature>
<dbReference type="AlphaFoldDB" id="A0AAD6J480"/>
<feature type="compositionally biased region" description="Polar residues" evidence="5">
    <location>
        <begin position="122"/>
        <end position="132"/>
    </location>
</feature>
<feature type="signal peptide" evidence="7">
    <location>
        <begin position="1"/>
        <end position="22"/>
    </location>
</feature>
<feature type="compositionally biased region" description="Basic and acidic residues" evidence="5">
    <location>
        <begin position="386"/>
        <end position="407"/>
    </location>
</feature>
<feature type="compositionally biased region" description="Polar residues" evidence="5">
    <location>
        <begin position="60"/>
        <end position="81"/>
    </location>
</feature>
<sequence length="1179" mass="127274">MRATSWFRIGLAVCSLVPSILGIAIRDSRAVVVVERDTIVTYLADNRALPLRLRKRDGETTSPQQTDKPTQTSNSQGDSSTKSGDNKSQSSGGSSSESGSSKETSAPTSTSTDEAASTTTDGQPQQTSSNPGPNGLPYQPPLTPAFAFAGFLLMAAGVPYTLAGVRHKQIHIFLSTCLLASLGVTVLIIYVMNPPVSNTLQGGYVAAAAVTGLILGGLAIIFPEVTEILACVLGGFCLAQWFLVLKPGGLVQGGYQKIIFILAFSIGLFCLALHHVTRPYGMIFSIAFSGATATVLGIDFFSKAGLKEFWLYIWDNKGLNENIFPLGTNTYPLTRGIRVEIAAIVVITGFGIISQMKLWQVIKMKRDQREEERRQQEADLEAMESENGRRVEESAQRDREAWEKQYGDKSSATLVDGLDSDKSQGSHGKESSDEIGGLDGMEPAELDATQTPGHKEPPEPKLFAPAVVIREKGDVEESPAESATPPDPQAGQAGIAAPTTVHTVIIDSSEKEDDDDASSLATFADSIVDDDKRKSEAMSAGSNPEHQREIVHDDAASSVAGVLDDEEDARSETEMPLVGDEAGKRRSTMSMISRRHSWTSNKRASIISLGRRASLRSMKSIKNLTSRPQSPTADSPQLPEFQFSLADLGGEKNGEGSKPRATRNLLSPRGDESSKLLASNAGDSVAVEPTELDATGEAMEGQQPSRNSSMHSSRPGDGSGDPSDPDAPRSRKERKSTDSLPAPLRHGSLQHVRPPSRIVKTYRVSEWAKHLDPAEEPQYDDLEPLETPEVASQEKPVPVHVTDLQEGVSGTKVPPPIQGLEKSASEALNSYVQSAKNNSMTSLQMQQAPMHVSTRQPPPMPIQIPTNMPTSPIGGPSSPQIPTVVVGSPHLSRRASQLPLKSPILSQPLVESPVEDAEAEQPSADASTESLQAGPTIPLPPASETLLTKRESMLKAPPNFSPISPIVDPGYMQAYTQPPQHFQTISPNASSSSLNNMNNFNMSSLHLANNRRSATPTSLIQQRSSSGTNYAGSVVSGITPSSRVPSMDGPQLLPQMNFSPFMTQVGSGVPIPVPHGAVETAPLVPPPPAAGERRETMLRAWRESLMQDQVISARTHNSIQDRRNMMIQEHVMMNAYGKQRQYEKGVWEGMVDERYKHQNMLAMHREHLKKMQDKAKGIQ</sequence>
<evidence type="ECO:0000256" key="3">
    <source>
        <dbReference type="ARBA" id="ARBA00022989"/>
    </source>
</evidence>
<keyword evidence="7" id="KW-0732">Signal</keyword>
<feature type="transmembrane region" description="Helical" evidence="6">
    <location>
        <begin position="254"/>
        <end position="273"/>
    </location>
</feature>
<gene>
    <name evidence="9" type="ORF">Dda_0129</name>
</gene>
<feature type="compositionally biased region" description="Polar residues" evidence="5">
    <location>
        <begin position="702"/>
        <end position="711"/>
    </location>
</feature>
<feature type="transmembrane region" description="Helical" evidence="6">
    <location>
        <begin position="145"/>
        <end position="165"/>
    </location>
</feature>
<dbReference type="Pfam" id="PF13886">
    <property type="entry name" value="TM7S3_TM198"/>
    <property type="match status" value="1"/>
</dbReference>
<feature type="compositionally biased region" description="Low complexity" evidence="5">
    <location>
        <begin position="82"/>
        <end position="121"/>
    </location>
</feature>
<dbReference type="GO" id="GO:0016020">
    <property type="term" value="C:membrane"/>
    <property type="evidence" value="ECO:0007669"/>
    <property type="project" value="UniProtKB-SubCell"/>
</dbReference>
<evidence type="ECO:0000313" key="10">
    <source>
        <dbReference type="Proteomes" id="UP001221413"/>
    </source>
</evidence>
<proteinExistence type="predicted"/>
<name>A0AAD6J480_DREDA</name>
<feature type="compositionally biased region" description="Basic and acidic residues" evidence="5">
    <location>
        <begin position="649"/>
        <end position="658"/>
    </location>
</feature>
<dbReference type="InterPro" id="IPR025256">
    <property type="entry name" value="TM7S3/TM198-like_dom"/>
</dbReference>
<evidence type="ECO:0000256" key="6">
    <source>
        <dbReference type="SAM" id="Phobius"/>
    </source>
</evidence>
<evidence type="ECO:0000256" key="5">
    <source>
        <dbReference type="SAM" id="MobiDB-lite"/>
    </source>
</evidence>